<accession>A0ACC4B4A1</accession>
<gene>
    <name evidence="1" type="ORF">D5086_024032</name>
</gene>
<evidence type="ECO:0000313" key="2">
    <source>
        <dbReference type="Proteomes" id="UP000309997"/>
    </source>
</evidence>
<comment type="caution">
    <text evidence="1">The sequence shown here is derived from an EMBL/GenBank/DDBJ whole genome shotgun (WGS) entry which is preliminary data.</text>
</comment>
<sequence length="83" mass="9250">MGKVCDTPCRGGFKKFGSYLHGYTWISLSGKWPWPHTHLEYYYGVLDCGFPFACRSEGFKGSGGSMKEIASGFLGRYTLMGPH</sequence>
<reference evidence="1 2" key="1">
    <citation type="journal article" date="2024" name="Plant Biotechnol. J.">
        <title>Genome and CRISPR/Cas9 system of a widespread forest tree (Populus alba) in the world.</title>
        <authorList>
            <person name="Liu Y.J."/>
            <person name="Jiang P.F."/>
            <person name="Han X.M."/>
            <person name="Li X.Y."/>
            <person name="Wang H.M."/>
            <person name="Wang Y.J."/>
            <person name="Wang X.X."/>
            <person name="Zeng Q.Y."/>
        </authorList>
    </citation>
    <scope>NUCLEOTIDE SEQUENCE [LARGE SCALE GENOMIC DNA]</scope>
    <source>
        <strain evidence="2">cv. PAL-ZL1</strain>
    </source>
</reference>
<dbReference type="Proteomes" id="UP000309997">
    <property type="component" value="Unassembled WGS sequence"/>
</dbReference>
<dbReference type="EMBL" id="RCHU02000013">
    <property type="protein sequence ID" value="KAL3573419.1"/>
    <property type="molecule type" value="Genomic_DNA"/>
</dbReference>
<keyword evidence="2" id="KW-1185">Reference proteome</keyword>
<organism evidence="1 2">
    <name type="scientific">Populus alba</name>
    <name type="common">White poplar</name>
    <dbReference type="NCBI Taxonomy" id="43335"/>
    <lineage>
        <taxon>Eukaryota</taxon>
        <taxon>Viridiplantae</taxon>
        <taxon>Streptophyta</taxon>
        <taxon>Embryophyta</taxon>
        <taxon>Tracheophyta</taxon>
        <taxon>Spermatophyta</taxon>
        <taxon>Magnoliopsida</taxon>
        <taxon>eudicotyledons</taxon>
        <taxon>Gunneridae</taxon>
        <taxon>Pentapetalae</taxon>
        <taxon>rosids</taxon>
        <taxon>fabids</taxon>
        <taxon>Malpighiales</taxon>
        <taxon>Salicaceae</taxon>
        <taxon>Saliceae</taxon>
        <taxon>Populus</taxon>
    </lineage>
</organism>
<evidence type="ECO:0000313" key="1">
    <source>
        <dbReference type="EMBL" id="KAL3573419.1"/>
    </source>
</evidence>
<proteinExistence type="predicted"/>
<name>A0ACC4B4A1_POPAL</name>
<protein>
    <submittedName>
        <fullName evidence="1">Uncharacterized protein</fullName>
    </submittedName>
</protein>